<gene>
    <name evidence="2" type="ORF">FNA67_11485</name>
</gene>
<dbReference type="Pfam" id="PF24877">
    <property type="entry name" value="ILV_EDD_C"/>
    <property type="match status" value="1"/>
</dbReference>
<reference evidence="2 3" key="1">
    <citation type="journal article" date="2015" name="Int. J. Syst. Evol. Microbiol.">
        <title>Youhaiella tibetensis gen. nov., sp. nov., isolated from subsurface sediment.</title>
        <authorList>
            <person name="Wang Y.X."/>
            <person name="Huang F.Q."/>
            <person name="Nogi Y."/>
            <person name="Pang S.J."/>
            <person name="Wang P.K."/>
            <person name="Lv J."/>
        </authorList>
    </citation>
    <scope>NUCLEOTIDE SEQUENCE [LARGE SCALE GENOMIC DNA]</scope>
    <source>
        <strain evidence="3">fig4</strain>
    </source>
</reference>
<dbReference type="Gene3D" id="3.50.30.80">
    <property type="entry name" value="IlvD/EDD C-terminal domain-like"/>
    <property type="match status" value="1"/>
</dbReference>
<dbReference type="Proteomes" id="UP000321062">
    <property type="component" value="Chromosome"/>
</dbReference>
<feature type="domain" description="Dihydroxy-acid/6-phosphogluconate dehydratase C-terminal" evidence="1">
    <location>
        <begin position="84"/>
        <end position="184"/>
    </location>
</feature>
<organism evidence="2 3">
    <name type="scientific">Paradevosia tibetensis</name>
    <dbReference type="NCBI Taxonomy" id="1447062"/>
    <lineage>
        <taxon>Bacteria</taxon>
        <taxon>Pseudomonadati</taxon>
        <taxon>Pseudomonadota</taxon>
        <taxon>Alphaproteobacteria</taxon>
        <taxon>Hyphomicrobiales</taxon>
        <taxon>Devosiaceae</taxon>
        <taxon>Paradevosia</taxon>
    </lineage>
</organism>
<dbReference type="InterPro" id="IPR042096">
    <property type="entry name" value="Dihydro-acid_dehy_C"/>
</dbReference>
<dbReference type="EMBL" id="CP041690">
    <property type="protein sequence ID" value="QEE20756.1"/>
    <property type="molecule type" value="Genomic_DNA"/>
</dbReference>
<dbReference type="SUPFAM" id="SSF52016">
    <property type="entry name" value="LeuD/IlvD-like"/>
    <property type="match status" value="1"/>
</dbReference>
<accession>A0A5B9DP00</accession>
<evidence type="ECO:0000259" key="1">
    <source>
        <dbReference type="Pfam" id="PF24877"/>
    </source>
</evidence>
<name>A0A5B9DP00_9HYPH</name>
<dbReference type="InterPro" id="IPR056740">
    <property type="entry name" value="ILV_EDD_C"/>
</dbReference>
<proteinExistence type="predicted"/>
<protein>
    <recommendedName>
        <fullName evidence="1">Dihydroxy-acid/6-phosphogluconate dehydratase C-terminal domain-containing protein</fullName>
    </recommendedName>
</protein>
<dbReference type="RefSeq" id="WP_147656112.1">
    <property type="nucleotide sequence ID" value="NZ_BMFM01000001.1"/>
</dbReference>
<keyword evidence="3" id="KW-1185">Reference proteome</keyword>
<dbReference type="AlphaFoldDB" id="A0A5B9DP00"/>
<dbReference type="KEGG" id="yti:FNA67_11485"/>
<evidence type="ECO:0000313" key="3">
    <source>
        <dbReference type="Proteomes" id="UP000321062"/>
    </source>
</evidence>
<dbReference type="OrthoDB" id="8265509at2"/>
<sequence>MSLAQRFERRAPIAGRGRKASRATARVLPFCTSRGAHAATSANGLVRAQVCLIPVTNHAYIQSHSLSSRAAERDFPGEVQAVPAVTAARSDDGKGNRVARPAAIQISGAMRGNCIGHRPEAATCGPIALLRDGDVITLERQTPSGAGVASEEFERRKRDWAPRETQIGSGVDWMFAQQARVAHEAAPACGKGAKECHADFWG</sequence>
<evidence type="ECO:0000313" key="2">
    <source>
        <dbReference type="EMBL" id="QEE20756.1"/>
    </source>
</evidence>